<evidence type="ECO:0000256" key="2">
    <source>
        <dbReference type="ARBA" id="ARBA00009396"/>
    </source>
</evidence>
<evidence type="ECO:0000256" key="1">
    <source>
        <dbReference type="ARBA" id="ARBA00004689"/>
    </source>
</evidence>
<comment type="pathway">
    <text evidence="1 11">Amino-acid biosynthesis; L-leucine biosynthesis; L-leucine from 3-methyl-2-oxobutanoate: step 1/4.</text>
</comment>
<keyword evidence="8 11" id="KW-0479">Metal-binding</keyword>
<dbReference type="PANTHER" id="PTHR10277:SF9">
    <property type="entry name" value="2-ISOPROPYLMALATE SYNTHASE 1, CHLOROPLASTIC-RELATED"/>
    <property type="match status" value="1"/>
</dbReference>
<dbReference type="InterPro" id="IPR054691">
    <property type="entry name" value="LeuA/HCS_post-cat"/>
</dbReference>
<dbReference type="Pfam" id="PF22617">
    <property type="entry name" value="HCS_D2"/>
    <property type="match status" value="1"/>
</dbReference>
<dbReference type="PANTHER" id="PTHR10277">
    <property type="entry name" value="HOMOCITRATE SYNTHASE-RELATED"/>
    <property type="match status" value="1"/>
</dbReference>
<dbReference type="SUPFAM" id="SSF51569">
    <property type="entry name" value="Aldolase"/>
    <property type="match status" value="1"/>
</dbReference>
<comment type="subunit">
    <text evidence="11">Homodimer.</text>
</comment>
<keyword evidence="7 11" id="KW-0808">Transferase</keyword>
<dbReference type="InterPro" id="IPR050073">
    <property type="entry name" value="2-IPM_HCS-like"/>
</dbReference>
<dbReference type="SUPFAM" id="SSF110921">
    <property type="entry name" value="2-isopropylmalate synthase LeuA, allosteric (dimerisation) domain"/>
    <property type="match status" value="1"/>
</dbReference>
<dbReference type="InterPro" id="IPR036230">
    <property type="entry name" value="LeuA_allosteric_dom_sf"/>
</dbReference>
<keyword evidence="6 11" id="KW-0028">Amino-acid biosynthesis</keyword>
<dbReference type="CDD" id="cd07940">
    <property type="entry name" value="DRE_TIM_IPMS"/>
    <property type="match status" value="1"/>
</dbReference>
<keyword evidence="14" id="KW-1185">Reference proteome</keyword>
<dbReference type="UniPathway" id="UPA00048">
    <property type="reaction ID" value="UER00070"/>
</dbReference>
<comment type="catalytic activity">
    <reaction evidence="11">
        <text>3-methyl-2-oxobutanoate + acetyl-CoA + H2O = (2S)-2-isopropylmalate + CoA + H(+)</text>
        <dbReference type="Rhea" id="RHEA:21524"/>
        <dbReference type="ChEBI" id="CHEBI:1178"/>
        <dbReference type="ChEBI" id="CHEBI:11851"/>
        <dbReference type="ChEBI" id="CHEBI:15377"/>
        <dbReference type="ChEBI" id="CHEBI:15378"/>
        <dbReference type="ChEBI" id="CHEBI:57287"/>
        <dbReference type="ChEBI" id="CHEBI:57288"/>
        <dbReference type="EC" id="2.3.3.13"/>
    </reaction>
</comment>
<dbReference type="Pfam" id="PF08502">
    <property type="entry name" value="LeuA_dimer"/>
    <property type="match status" value="1"/>
</dbReference>
<comment type="function">
    <text evidence="11">Catalyzes the condensation of the acetyl group of acetyl-CoA with 3-methyl-2-oxobutanoate (2-ketoisovalerate) to form 3-carboxy-3-hydroxy-4-methylpentanoate (2-isopropylmalate).</text>
</comment>
<evidence type="ECO:0000256" key="10">
    <source>
        <dbReference type="ARBA" id="ARBA00023304"/>
    </source>
</evidence>
<dbReference type="GO" id="GO:0003985">
    <property type="term" value="F:acetyl-CoA C-acetyltransferase activity"/>
    <property type="evidence" value="ECO:0007669"/>
    <property type="project" value="UniProtKB-UniRule"/>
</dbReference>
<dbReference type="GO" id="GO:0003852">
    <property type="term" value="F:2-isopropylmalate synthase activity"/>
    <property type="evidence" value="ECO:0007669"/>
    <property type="project" value="UniProtKB-UniRule"/>
</dbReference>
<dbReference type="SMART" id="SM00917">
    <property type="entry name" value="LeuA_dimer"/>
    <property type="match status" value="1"/>
</dbReference>
<dbReference type="Gene3D" id="3.30.160.270">
    <property type="match status" value="1"/>
</dbReference>
<feature type="binding site" evidence="11">
    <location>
        <position position="13"/>
    </location>
    <ligand>
        <name>Mn(2+)</name>
        <dbReference type="ChEBI" id="CHEBI:29035"/>
    </ligand>
</feature>
<evidence type="ECO:0000256" key="11">
    <source>
        <dbReference type="HAMAP-Rule" id="MF_01025"/>
    </source>
</evidence>
<dbReference type="FunFam" id="1.10.238.260:FF:000001">
    <property type="entry name" value="2-isopropylmalate synthase"/>
    <property type="match status" value="1"/>
</dbReference>
<dbReference type="NCBIfam" id="NF002086">
    <property type="entry name" value="PRK00915.1-3"/>
    <property type="match status" value="1"/>
</dbReference>
<evidence type="ECO:0000256" key="6">
    <source>
        <dbReference type="ARBA" id="ARBA00022605"/>
    </source>
</evidence>
<dbReference type="PROSITE" id="PS00816">
    <property type="entry name" value="AIPM_HOMOCIT_SYNTH_2"/>
    <property type="match status" value="1"/>
</dbReference>
<comment type="cofactor">
    <cofactor evidence="11">
        <name>Mn(2+)</name>
        <dbReference type="ChEBI" id="CHEBI:29035"/>
    </cofactor>
</comment>
<dbReference type="InterPro" id="IPR013709">
    <property type="entry name" value="2-isopropylmalate_synth_dimer"/>
</dbReference>
<feature type="binding site" evidence="11">
    <location>
        <position position="237"/>
    </location>
    <ligand>
        <name>Mn(2+)</name>
        <dbReference type="ChEBI" id="CHEBI:29035"/>
    </ligand>
</feature>
<dbReference type="PROSITE" id="PS00815">
    <property type="entry name" value="AIPM_HOMOCIT_SYNTH_1"/>
    <property type="match status" value="1"/>
</dbReference>
<dbReference type="Pfam" id="PF00682">
    <property type="entry name" value="HMGL-like"/>
    <property type="match status" value="1"/>
</dbReference>
<evidence type="ECO:0000313" key="13">
    <source>
        <dbReference type="EMBL" id="EJU19532.1"/>
    </source>
</evidence>
<dbReference type="RefSeq" id="WP_009531796.1">
    <property type="nucleotide sequence ID" value="NZ_ALNK01000040.1"/>
</dbReference>
<dbReference type="EMBL" id="ALNK01000040">
    <property type="protein sequence ID" value="EJU19532.1"/>
    <property type="molecule type" value="Genomic_DNA"/>
</dbReference>
<dbReference type="InterPro" id="IPR005671">
    <property type="entry name" value="LeuA_bact_synth"/>
</dbReference>
<dbReference type="Proteomes" id="UP000005244">
    <property type="component" value="Unassembled WGS sequence"/>
</dbReference>
<name>J5W5Y2_9FIRM</name>
<dbReference type="FunFam" id="3.20.20.70:FF:000010">
    <property type="entry name" value="2-isopropylmalate synthase"/>
    <property type="match status" value="1"/>
</dbReference>
<keyword evidence="13" id="KW-0012">Acyltransferase</keyword>
<evidence type="ECO:0000256" key="5">
    <source>
        <dbReference type="ARBA" id="ARBA00022430"/>
    </source>
</evidence>
<feature type="binding site" evidence="11">
    <location>
        <position position="201"/>
    </location>
    <ligand>
        <name>Mn(2+)</name>
        <dbReference type="ChEBI" id="CHEBI:29035"/>
    </ligand>
</feature>
<comment type="similarity">
    <text evidence="2 11">Belongs to the alpha-IPM synthase/homocitrate synthase family. LeuA type 1 subfamily.</text>
</comment>
<keyword evidence="5 11" id="KW-0432">Leucine biosynthesis</keyword>
<dbReference type="Gene3D" id="1.10.238.260">
    <property type="match status" value="1"/>
</dbReference>
<dbReference type="PROSITE" id="PS50991">
    <property type="entry name" value="PYR_CT"/>
    <property type="match status" value="1"/>
</dbReference>
<dbReference type="GO" id="GO:0009098">
    <property type="term" value="P:L-leucine biosynthetic process"/>
    <property type="evidence" value="ECO:0007669"/>
    <property type="project" value="UniProtKB-UniRule"/>
</dbReference>
<dbReference type="NCBIfam" id="TIGR00973">
    <property type="entry name" value="leuA_bact"/>
    <property type="match status" value="1"/>
</dbReference>
<protein>
    <recommendedName>
        <fullName evidence="4 11">2-isopropylmalate synthase</fullName>
        <ecNumber evidence="3 11">2.3.3.13</ecNumber>
    </recommendedName>
    <alternativeName>
        <fullName evidence="11">Alpha-IPM synthase</fullName>
    </alternativeName>
    <alternativeName>
        <fullName evidence="11">Alpha-isopropylmalate synthase</fullName>
    </alternativeName>
</protein>
<gene>
    <name evidence="11 13" type="primary">leuA</name>
    <name evidence="13" type="ORF">HMPREF1143_0157</name>
</gene>
<comment type="caution">
    <text evidence="13">The sequence shown here is derived from an EMBL/GenBank/DDBJ whole genome shotgun (WGS) entry which is preliminary data.</text>
</comment>
<reference evidence="13 14" key="1">
    <citation type="submission" date="2012-07" db="EMBL/GenBank/DDBJ databases">
        <authorList>
            <person name="Durkin A.S."/>
            <person name="McCorrison J."/>
            <person name="Torralba M."/>
            <person name="Gillis M."/>
            <person name="Methe B."/>
            <person name="Sutton G."/>
            <person name="Nelson K.E."/>
        </authorList>
    </citation>
    <scope>NUCLEOTIDE SEQUENCE [LARGE SCALE GENOMIC DNA]</scope>
    <source>
        <strain evidence="13 14">OBRC8</strain>
    </source>
</reference>
<dbReference type="PATRIC" id="fig|796941.3.peg.2242"/>
<accession>J5W5Y2</accession>
<dbReference type="InterPro" id="IPR013785">
    <property type="entry name" value="Aldolase_TIM"/>
</dbReference>
<feature type="domain" description="Pyruvate carboxyltransferase" evidence="12">
    <location>
        <begin position="4"/>
        <end position="266"/>
    </location>
</feature>
<evidence type="ECO:0000256" key="8">
    <source>
        <dbReference type="ARBA" id="ARBA00022723"/>
    </source>
</evidence>
<keyword evidence="9 11" id="KW-0464">Manganese</keyword>
<evidence type="ECO:0000256" key="7">
    <source>
        <dbReference type="ARBA" id="ARBA00022679"/>
    </source>
</evidence>
<evidence type="ECO:0000259" key="12">
    <source>
        <dbReference type="PROSITE" id="PS50991"/>
    </source>
</evidence>
<dbReference type="InterPro" id="IPR002034">
    <property type="entry name" value="AIPM/Hcit_synth_CS"/>
</dbReference>
<evidence type="ECO:0000256" key="9">
    <source>
        <dbReference type="ARBA" id="ARBA00023211"/>
    </source>
</evidence>
<organism evidence="13 14">
    <name type="scientific">Peptoanaerobacter stomatis</name>
    <dbReference type="NCBI Taxonomy" id="796937"/>
    <lineage>
        <taxon>Bacteria</taxon>
        <taxon>Bacillati</taxon>
        <taxon>Bacillota</taxon>
        <taxon>Clostridia</taxon>
        <taxon>Peptostreptococcales</taxon>
        <taxon>Filifactoraceae</taxon>
        <taxon>Peptoanaerobacter</taxon>
    </lineage>
</organism>
<dbReference type="GO" id="GO:0030145">
    <property type="term" value="F:manganese ion binding"/>
    <property type="evidence" value="ECO:0007669"/>
    <property type="project" value="UniProtKB-UniRule"/>
</dbReference>
<dbReference type="AlphaFoldDB" id="J5W5Y2"/>
<dbReference type="InterPro" id="IPR000891">
    <property type="entry name" value="PYR_CT"/>
</dbReference>
<dbReference type="Gene3D" id="3.20.20.70">
    <property type="entry name" value="Aldolase class I"/>
    <property type="match status" value="1"/>
</dbReference>
<proteinExistence type="inferred from homology"/>
<dbReference type="HAMAP" id="MF_01025">
    <property type="entry name" value="LeuA_type1"/>
    <property type="match status" value="1"/>
</dbReference>
<dbReference type="EC" id="2.3.3.13" evidence="3 11"/>
<keyword evidence="11" id="KW-0963">Cytoplasm</keyword>
<feature type="region of interest" description="Regulatory domain" evidence="11">
    <location>
        <begin position="390"/>
        <end position="501"/>
    </location>
</feature>
<keyword evidence="10 11" id="KW-0100">Branched-chain amino acid biosynthesis</keyword>
<evidence type="ECO:0000256" key="4">
    <source>
        <dbReference type="ARBA" id="ARBA00018198"/>
    </source>
</evidence>
<evidence type="ECO:0000313" key="14">
    <source>
        <dbReference type="Proteomes" id="UP000005244"/>
    </source>
</evidence>
<sequence length="501" mass="55533">MEKVKIFDTTLRDGEQTPRVNLNKEDKIMIAKQLEKLGVDIIEAGFPASSVGDFEGVRAVAQVVEKPIVCALSRLVKEDIQRAAEALKYAKHPRIHVFLATSDIHLKHKLKMTRQQVIDRTRELVSYAKTFVDDIQFSAEDATRTDKDYLCQVYKVAISSGATTINVPDTVGFIQPMEYYEFISYIKKNTKGIENVTISAHCHDDLGLATANALSGVMAGVRQIECTINGFGERAGNTALEEAVMAIDTRSDMYGISTNINTRQIYKTSKLVTSLTGVEIAPTKSVIGENCFLHESGIHQDGIIKNRSTYEIMDSSKIGIPKNDGLVLGKHSGRHAFKVFLEHNGFHFEDEKINEAFAEFKKLTDTKKYVTVEDITSLLTNGEVEKENYSFVSYHSATLEDKVTQVSVLLQKDGQIIQQTAVGNGQVDASYKAINKIVNQPIEIINYEINAVSSQSDALGEARVRLKLGNREINTSGLDVDIIKASILAYIQGINKLGLEF</sequence>
<evidence type="ECO:0000256" key="3">
    <source>
        <dbReference type="ARBA" id="ARBA00012973"/>
    </source>
</evidence>
<feature type="binding site" evidence="11">
    <location>
        <position position="203"/>
    </location>
    <ligand>
        <name>Mn(2+)</name>
        <dbReference type="ChEBI" id="CHEBI:29035"/>
    </ligand>
</feature>
<dbReference type="GO" id="GO:0005737">
    <property type="term" value="C:cytoplasm"/>
    <property type="evidence" value="ECO:0007669"/>
    <property type="project" value="UniProtKB-UniRule"/>
</dbReference>